<dbReference type="AlphaFoldDB" id="A0A5Q4BNL5"/>
<name>A0A5Q4BNL5_9PEZI</name>
<proteinExistence type="predicted"/>
<organism evidence="1 2">
    <name type="scientific">Colletotrichum shisoi</name>
    <dbReference type="NCBI Taxonomy" id="2078593"/>
    <lineage>
        <taxon>Eukaryota</taxon>
        <taxon>Fungi</taxon>
        <taxon>Dikarya</taxon>
        <taxon>Ascomycota</taxon>
        <taxon>Pezizomycotina</taxon>
        <taxon>Sordariomycetes</taxon>
        <taxon>Hypocreomycetidae</taxon>
        <taxon>Glomerellales</taxon>
        <taxon>Glomerellaceae</taxon>
        <taxon>Colletotrichum</taxon>
        <taxon>Colletotrichum destructivum species complex</taxon>
    </lineage>
</organism>
<comment type="caution">
    <text evidence="1">The sequence shown here is derived from an EMBL/GenBank/DDBJ whole genome shotgun (WGS) entry which is preliminary data.</text>
</comment>
<feature type="non-terminal residue" evidence="1">
    <location>
        <position position="1"/>
    </location>
</feature>
<sequence length="121" mass="13122">VGSLTRQIRKATLQYCPNLITHQIGAYRSIQNAFNDVTSRANMLSFGPCRHGSGQDLRSGYDGLSQLSNTARMPRLVLADHNASYSLNLTAPQALAQPGMGQHGKFLMGTYPELIASPCLT</sequence>
<keyword evidence="2" id="KW-1185">Reference proteome</keyword>
<evidence type="ECO:0000313" key="2">
    <source>
        <dbReference type="Proteomes" id="UP000326340"/>
    </source>
</evidence>
<dbReference type="Proteomes" id="UP000326340">
    <property type="component" value="Unassembled WGS sequence"/>
</dbReference>
<evidence type="ECO:0000313" key="1">
    <source>
        <dbReference type="EMBL" id="TQN68371.1"/>
    </source>
</evidence>
<reference evidence="1 2" key="1">
    <citation type="journal article" date="2019" name="Sci. Rep.">
        <title>Colletotrichum shisoi sp. nov., an anthracnose pathogen of Perilla frutescens in Japan: molecular phylogenetic, morphological and genomic evidence.</title>
        <authorList>
            <person name="Gan P."/>
            <person name="Tsushima A."/>
            <person name="Hiroyama R."/>
            <person name="Narusaka M."/>
            <person name="Takano Y."/>
            <person name="Narusaka Y."/>
            <person name="Kawaradani M."/>
            <person name="Damm U."/>
            <person name="Shirasu K."/>
        </authorList>
    </citation>
    <scope>NUCLEOTIDE SEQUENCE [LARGE SCALE GENOMIC DNA]</scope>
    <source>
        <strain evidence="1 2">PG-2018a</strain>
    </source>
</reference>
<gene>
    <name evidence="1" type="ORF">CSHISOI_07074</name>
</gene>
<protein>
    <submittedName>
        <fullName evidence="1">Uncharacterized protein</fullName>
    </submittedName>
</protein>
<dbReference type="EMBL" id="PUHP01000713">
    <property type="protein sequence ID" value="TQN68371.1"/>
    <property type="molecule type" value="Genomic_DNA"/>
</dbReference>
<accession>A0A5Q4BNL5</accession>